<dbReference type="Proteomes" id="UP001150924">
    <property type="component" value="Unassembled WGS sequence"/>
</dbReference>
<reference evidence="1" key="1">
    <citation type="submission" date="2022-11" db="EMBL/GenBank/DDBJ databases">
        <title>Minimal conservation of predation-associated metabolite biosynthetic gene clusters underscores biosynthetic potential of Myxococcota including descriptions for ten novel species: Archangium lansinium sp. nov., Myxococcus landrumus sp. nov., Nannocystis bai.</title>
        <authorList>
            <person name="Ahearne A."/>
            <person name="Stevens C."/>
            <person name="Phillips K."/>
        </authorList>
    </citation>
    <scope>NUCLEOTIDE SEQUENCE</scope>
    <source>
        <strain evidence="1">Na p29</strain>
    </source>
</reference>
<dbReference type="RefSeq" id="WP_267765597.1">
    <property type="nucleotide sequence ID" value="NZ_JAPNKE010000002.1"/>
</dbReference>
<evidence type="ECO:0000313" key="1">
    <source>
        <dbReference type="EMBL" id="MCY1004070.1"/>
    </source>
</evidence>
<name>A0A9X3EI03_9BACT</name>
<gene>
    <name evidence="1" type="ORF">OV079_00485</name>
</gene>
<proteinExistence type="predicted"/>
<dbReference type="AlphaFoldDB" id="A0A9X3EI03"/>
<sequence>MAETIVRLGKNMPKSLSVVHYGPDGARVVLAADATYTEVSEQGAKLQYKSRLAGGAPYADSEIVVDAQGQVQSSTTRLLNTDGSLSKQVSGDYSGLVLSAAGWPASGSVEFAVSDAEGKPTHVAAMDYAEELFSTYTLTSSGPPESASRVEIDFSKAKLMGTRLVGGELAISYFSSGSTLATMSRSILTAQGLPSELLSTNYEPDGITVRDTVRSDYAGVAFDPLGEIEDGALVVTVSSPQGEPMSASVYRFRAGLMMSSAKLKPGEVIPPMKPGPGKPVPGPWSPNRPADQVHDTTRPDGTLIERREDWLVPGASSPTPQRSVVTGFATDGVTAIRLIDLDYRAAKFDPSGHAVAGTVISTKFESGIRSSTTHISY</sequence>
<keyword evidence="2" id="KW-1185">Reference proteome</keyword>
<protein>
    <submittedName>
        <fullName evidence="1">Uncharacterized protein</fullName>
    </submittedName>
</protein>
<organism evidence="1 2">
    <name type="scientific">Nannocystis pusilla</name>
    <dbReference type="NCBI Taxonomy" id="889268"/>
    <lineage>
        <taxon>Bacteria</taxon>
        <taxon>Pseudomonadati</taxon>
        <taxon>Myxococcota</taxon>
        <taxon>Polyangia</taxon>
        <taxon>Nannocystales</taxon>
        <taxon>Nannocystaceae</taxon>
        <taxon>Nannocystis</taxon>
    </lineage>
</organism>
<evidence type="ECO:0000313" key="2">
    <source>
        <dbReference type="Proteomes" id="UP001150924"/>
    </source>
</evidence>
<accession>A0A9X3EI03</accession>
<comment type="caution">
    <text evidence="1">The sequence shown here is derived from an EMBL/GenBank/DDBJ whole genome shotgun (WGS) entry which is preliminary data.</text>
</comment>
<dbReference type="EMBL" id="JAPNKE010000002">
    <property type="protein sequence ID" value="MCY1004070.1"/>
    <property type="molecule type" value="Genomic_DNA"/>
</dbReference>